<reference evidence="1 2" key="1">
    <citation type="journal article" date="2014" name="Nat. Commun.">
        <title>Klebsormidium flaccidum genome reveals primary factors for plant terrestrial adaptation.</title>
        <authorList>
            <person name="Hori K."/>
            <person name="Maruyama F."/>
            <person name="Fujisawa T."/>
            <person name="Togashi T."/>
            <person name="Yamamoto N."/>
            <person name="Seo M."/>
            <person name="Sato S."/>
            <person name="Yamada T."/>
            <person name="Mori H."/>
            <person name="Tajima N."/>
            <person name="Moriyama T."/>
            <person name="Ikeuchi M."/>
            <person name="Watanabe M."/>
            <person name="Wada H."/>
            <person name="Kobayashi K."/>
            <person name="Saito M."/>
            <person name="Masuda T."/>
            <person name="Sasaki-Sekimoto Y."/>
            <person name="Mashiguchi K."/>
            <person name="Awai K."/>
            <person name="Shimojima M."/>
            <person name="Masuda S."/>
            <person name="Iwai M."/>
            <person name="Nobusawa T."/>
            <person name="Narise T."/>
            <person name="Kondo S."/>
            <person name="Saito H."/>
            <person name="Sato R."/>
            <person name="Murakawa M."/>
            <person name="Ihara Y."/>
            <person name="Oshima-Yamada Y."/>
            <person name="Ohtaka K."/>
            <person name="Satoh M."/>
            <person name="Sonobe K."/>
            <person name="Ishii M."/>
            <person name="Ohtani R."/>
            <person name="Kanamori-Sato M."/>
            <person name="Honoki R."/>
            <person name="Miyazaki D."/>
            <person name="Mochizuki H."/>
            <person name="Umetsu J."/>
            <person name="Higashi K."/>
            <person name="Shibata D."/>
            <person name="Kamiya Y."/>
            <person name="Sato N."/>
            <person name="Nakamura Y."/>
            <person name="Tabata S."/>
            <person name="Ida S."/>
            <person name="Kurokawa K."/>
            <person name="Ohta H."/>
        </authorList>
    </citation>
    <scope>NUCLEOTIDE SEQUENCE [LARGE SCALE GENOMIC DNA]</scope>
    <source>
        <strain evidence="1 2">NIES-2285</strain>
    </source>
</reference>
<evidence type="ECO:0000313" key="1">
    <source>
        <dbReference type="EMBL" id="GAQ89079.1"/>
    </source>
</evidence>
<gene>
    <name evidence="1" type="ORF">KFL_004850100</name>
</gene>
<dbReference type="InterPro" id="IPR029068">
    <property type="entry name" value="Glyas_Bleomycin-R_OHBP_Dase"/>
</dbReference>
<accession>A0A1Y1IHU9</accession>
<dbReference type="EMBL" id="DF237434">
    <property type="protein sequence ID" value="GAQ89079.1"/>
    <property type="molecule type" value="Genomic_DNA"/>
</dbReference>
<dbReference type="GO" id="GO:0051213">
    <property type="term" value="F:dioxygenase activity"/>
    <property type="evidence" value="ECO:0007669"/>
    <property type="project" value="UniProtKB-KW"/>
</dbReference>
<dbReference type="Proteomes" id="UP000054558">
    <property type="component" value="Unassembled WGS sequence"/>
</dbReference>
<dbReference type="OrthoDB" id="2013034at2759"/>
<proteinExistence type="predicted"/>
<dbReference type="AlphaFoldDB" id="A0A1Y1IHU9"/>
<keyword evidence="2" id="KW-1185">Reference proteome</keyword>
<keyword evidence="1" id="KW-0223">Dioxygenase</keyword>
<protein>
    <submittedName>
        <fullName evidence="1">Glyoxalase/Bleomycin resistance protein/Dihydroxybiphenyl dioxygenase superfamily protein</fullName>
    </submittedName>
</protein>
<dbReference type="Gene3D" id="3.30.720.120">
    <property type="match status" value="1"/>
</dbReference>
<sequence length="70" mass="7526">MASTDVEKRPKAYHTLTPYLTFKGASQAMEFYKSAFGATEIYSLKGPGGIIAHAEMSIGDSLWGAPRLAS</sequence>
<organism evidence="1 2">
    <name type="scientific">Klebsormidium nitens</name>
    <name type="common">Green alga</name>
    <name type="synonym">Ulothrix nitens</name>
    <dbReference type="NCBI Taxonomy" id="105231"/>
    <lineage>
        <taxon>Eukaryota</taxon>
        <taxon>Viridiplantae</taxon>
        <taxon>Streptophyta</taxon>
        <taxon>Klebsormidiophyceae</taxon>
        <taxon>Klebsormidiales</taxon>
        <taxon>Klebsormidiaceae</taxon>
        <taxon>Klebsormidium</taxon>
    </lineage>
</organism>
<keyword evidence="1" id="KW-0560">Oxidoreductase</keyword>
<evidence type="ECO:0000313" key="2">
    <source>
        <dbReference type="Proteomes" id="UP000054558"/>
    </source>
</evidence>
<dbReference type="SUPFAM" id="SSF54593">
    <property type="entry name" value="Glyoxalase/Bleomycin resistance protein/Dihydroxybiphenyl dioxygenase"/>
    <property type="match status" value="1"/>
</dbReference>
<name>A0A1Y1IHU9_KLENI</name>